<dbReference type="GO" id="GO:0016614">
    <property type="term" value="F:oxidoreductase activity, acting on CH-OH group of donors"/>
    <property type="evidence" value="ECO:0007669"/>
    <property type="project" value="InterPro"/>
</dbReference>
<proteinExistence type="inferred from homology"/>
<feature type="domain" description="Glucose-methanol-choline oxidoreductase C-terminal" evidence="2">
    <location>
        <begin position="2"/>
        <end position="131"/>
    </location>
</feature>
<dbReference type="Pfam" id="PF05199">
    <property type="entry name" value="GMC_oxred_C"/>
    <property type="match status" value="1"/>
</dbReference>
<dbReference type="PANTHER" id="PTHR11552:SF147">
    <property type="entry name" value="CHOLINE DEHYDROGENASE, MITOCHONDRIAL"/>
    <property type="match status" value="1"/>
</dbReference>
<protein>
    <recommendedName>
        <fullName evidence="2">Glucose-methanol-choline oxidoreductase C-terminal domain-containing protein</fullName>
    </recommendedName>
</protein>
<evidence type="ECO:0000256" key="1">
    <source>
        <dbReference type="ARBA" id="ARBA00010790"/>
    </source>
</evidence>
<dbReference type="InterPro" id="IPR036188">
    <property type="entry name" value="FAD/NAD-bd_sf"/>
</dbReference>
<comment type="similarity">
    <text evidence="1">Belongs to the GMC oxidoreductase family.</text>
</comment>
<reference evidence="3 4" key="1">
    <citation type="submission" date="2019-04" db="EMBL/GenBank/DDBJ databases">
        <title>Aspergillus burnettii sp. nov., novel species from soil in southeast Queensland.</title>
        <authorList>
            <person name="Gilchrist C.L.M."/>
            <person name="Pitt J.I."/>
            <person name="Lange L."/>
            <person name="Lacey H.J."/>
            <person name="Vuong D."/>
            <person name="Midgley D.J."/>
            <person name="Greenfield P."/>
            <person name="Bradbury M."/>
            <person name="Lacey E."/>
            <person name="Busk P.K."/>
            <person name="Pilgaard B."/>
            <person name="Chooi Y.H."/>
            <person name="Piggott A.M."/>
        </authorList>
    </citation>
    <scope>NUCLEOTIDE SEQUENCE [LARGE SCALE GENOMIC DNA]</scope>
    <source>
        <strain evidence="3 4">FRR 5400</strain>
    </source>
</reference>
<dbReference type="AlphaFoldDB" id="A0A8H6E1M0"/>
<dbReference type="SUPFAM" id="SSF51905">
    <property type="entry name" value="FAD/NAD(P)-binding domain"/>
    <property type="match status" value="1"/>
</dbReference>
<dbReference type="InterPro" id="IPR007867">
    <property type="entry name" value="GMC_OxRtase_C"/>
</dbReference>
<evidence type="ECO:0000313" key="4">
    <source>
        <dbReference type="Proteomes" id="UP000541154"/>
    </source>
</evidence>
<comment type="caution">
    <text evidence="3">The sequence shown here is derived from an EMBL/GenBank/DDBJ whole genome shotgun (WGS) entry which is preliminary data.</text>
</comment>
<organism evidence="3 4">
    <name type="scientific">Petromyces alliaceus</name>
    <name type="common">Aspergillus alliaceus</name>
    <dbReference type="NCBI Taxonomy" id="209559"/>
    <lineage>
        <taxon>Eukaryota</taxon>
        <taxon>Fungi</taxon>
        <taxon>Dikarya</taxon>
        <taxon>Ascomycota</taxon>
        <taxon>Pezizomycotina</taxon>
        <taxon>Eurotiomycetes</taxon>
        <taxon>Eurotiomycetidae</taxon>
        <taxon>Eurotiales</taxon>
        <taxon>Aspergillaceae</taxon>
        <taxon>Aspergillus</taxon>
        <taxon>Aspergillus subgen. Circumdati</taxon>
    </lineage>
</organism>
<dbReference type="EMBL" id="SPNV01000635">
    <property type="protein sequence ID" value="KAF5854850.1"/>
    <property type="molecule type" value="Genomic_DNA"/>
</dbReference>
<dbReference type="SUPFAM" id="SSF54373">
    <property type="entry name" value="FAD-linked reductases, C-terminal domain"/>
    <property type="match status" value="1"/>
</dbReference>
<dbReference type="Gene3D" id="3.30.560.10">
    <property type="entry name" value="Glucose Oxidase, domain 3"/>
    <property type="match status" value="1"/>
</dbReference>
<sequence>GGEVTLNSSDPLQQANINLNSFNENLGIIAIREGIRFVYDVLKNGEGFKDIVEDVNPREMPLDDDEAMKRTVLDRSQTSFHPRFTAHLSKNIQQGVVDPSLWVHGINNLRVIDVSVIPVIPDCRIQNSVYMDAEKDADAINVAMGIFTIRLVIGFLRTAASKWSTLNYIHGRDIEGFIRDHDHLFSQALANLKPGEWFEFASTEVNSFSGHGTHKFGQNFDTVSTWKERTGFANIREDVYKFPQCPGSKTPTQKPGPYH</sequence>
<dbReference type="GO" id="GO:0050660">
    <property type="term" value="F:flavin adenine dinucleotide binding"/>
    <property type="evidence" value="ECO:0007669"/>
    <property type="project" value="InterPro"/>
</dbReference>
<gene>
    <name evidence="3" type="ORF">ETB97_011056</name>
</gene>
<dbReference type="InterPro" id="IPR012132">
    <property type="entry name" value="GMC_OxRdtase"/>
</dbReference>
<dbReference type="PANTHER" id="PTHR11552">
    <property type="entry name" value="GLUCOSE-METHANOL-CHOLINE GMC OXIDOREDUCTASE"/>
    <property type="match status" value="1"/>
</dbReference>
<feature type="non-terminal residue" evidence="3">
    <location>
        <position position="1"/>
    </location>
</feature>
<dbReference type="Proteomes" id="UP000541154">
    <property type="component" value="Unassembled WGS sequence"/>
</dbReference>
<keyword evidence="4" id="KW-1185">Reference proteome</keyword>
<evidence type="ECO:0000259" key="2">
    <source>
        <dbReference type="Pfam" id="PF05199"/>
    </source>
</evidence>
<evidence type="ECO:0000313" key="3">
    <source>
        <dbReference type="EMBL" id="KAF5854850.1"/>
    </source>
</evidence>
<name>A0A8H6E1M0_PETAA</name>
<accession>A0A8H6E1M0</accession>